<proteinExistence type="predicted"/>
<dbReference type="RefSeq" id="WP_009195989.1">
    <property type="nucleotide sequence ID" value="NZ_AODQ01000066.1"/>
</dbReference>
<reference evidence="2 3" key="1">
    <citation type="journal article" date="2013" name="Genome Announc.">
        <title>Draft Genome Sequence of Cesiribacter andamanensis Strain AMV16T, Isolated from a Soil Sample from a Mud Volcano in the Andaman Islands, India.</title>
        <authorList>
            <person name="Shivaji S."/>
            <person name="Ara S."/>
            <person name="Begum Z."/>
            <person name="Srinivas T.N."/>
            <person name="Singh A."/>
            <person name="Kumar Pinnaka A."/>
        </authorList>
    </citation>
    <scope>NUCLEOTIDE SEQUENCE [LARGE SCALE GENOMIC DNA]</scope>
    <source>
        <strain evidence="2 3">AMV16</strain>
    </source>
</reference>
<organism evidence="2 3">
    <name type="scientific">Cesiribacter andamanensis AMV16</name>
    <dbReference type="NCBI Taxonomy" id="1279009"/>
    <lineage>
        <taxon>Bacteria</taxon>
        <taxon>Pseudomonadati</taxon>
        <taxon>Bacteroidota</taxon>
        <taxon>Cytophagia</taxon>
        <taxon>Cytophagales</taxon>
        <taxon>Cesiribacteraceae</taxon>
        <taxon>Cesiribacter</taxon>
    </lineage>
</organism>
<feature type="region of interest" description="Disordered" evidence="1">
    <location>
        <begin position="1"/>
        <end position="82"/>
    </location>
</feature>
<dbReference type="Proteomes" id="UP000011910">
    <property type="component" value="Unassembled WGS sequence"/>
</dbReference>
<evidence type="ECO:0000256" key="1">
    <source>
        <dbReference type="SAM" id="MobiDB-lite"/>
    </source>
</evidence>
<feature type="compositionally biased region" description="Basic and acidic residues" evidence="1">
    <location>
        <begin position="70"/>
        <end position="82"/>
    </location>
</feature>
<accession>M7N4V0</accession>
<name>M7N4V0_9BACT</name>
<dbReference type="EMBL" id="AODQ01000066">
    <property type="protein sequence ID" value="EMR02251.1"/>
    <property type="molecule type" value="Genomic_DNA"/>
</dbReference>
<sequence>MADNNKPKEDPQNHQPDNAGLQNKLTEKQSPADFDKAGLSDEQRANVSTQGGVDRQSVGEIGTSKHREKNRILNEQVKDKKD</sequence>
<dbReference type="OrthoDB" id="982330at2"/>
<feature type="compositionally biased region" description="Basic and acidic residues" evidence="1">
    <location>
        <begin position="33"/>
        <end position="44"/>
    </location>
</feature>
<protein>
    <submittedName>
        <fullName evidence="2">Uncharacterized protein</fullName>
    </submittedName>
</protein>
<feature type="compositionally biased region" description="Basic and acidic residues" evidence="1">
    <location>
        <begin position="1"/>
        <end position="12"/>
    </location>
</feature>
<feature type="compositionally biased region" description="Polar residues" evidence="1">
    <location>
        <begin position="13"/>
        <end position="24"/>
    </location>
</feature>
<keyword evidence="3" id="KW-1185">Reference proteome</keyword>
<comment type="caution">
    <text evidence="2">The sequence shown here is derived from an EMBL/GenBank/DDBJ whole genome shotgun (WGS) entry which is preliminary data.</text>
</comment>
<evidence type="ECO:0000313" key="3">
    <source>
        <dbReference type="Proteomes" id="UP000011910"/>
    </source>
</evidence>
<dbReference type="AlphaFoldDB" id="M7N4V0"/>
<evidence type="ECO:0000313" key="2">
    <source>
        <dbReference type="EMBL" id="EMR02251.1"/>
    </source>
</evidence>
<gene>
    <name evidence="2" type="ORF">ADICEAN_02599</name>
</gene>